<dbReference type="InterPro" id="IPR000719">
    <property type="entry name" value="Prot_kinase_dom"/>
</dbReference>
<dbReference type="PROSITE" id="PS50011">
    <property type="entry name" value="PROTEIN_KINASE_DOM"/>
    <property type="match status" value="1"/>
</dbReference>
<comment type="catalytic activity">
    <reaction evidence="8">
        <text>L-seryl-[protein] + ATP = O-phospho-L-seryl-[protein] + ADP + H(+)</text>
        <dbReference type="Rhea" id="RHEA:17989"/>
        <dbReference type="Rhea" id="RHEA-COMP:9863"/>
        <dbReference type="Rhea" id="RHEA-COMP:11604"/>
        <dbReference type="ChEBI" id="CHEBI:15378"/>
        <dbReference type="ChEBI" id="CHEBI:29999"/>
        <dbReference type="ChEBI" id="CHEBI:30616"/>
        <dbReference type="ChEBI" id="CHEBI:83421"/>
        <dbReference type="ChEBI" id="CHEBI:456216"/>
        <dbReference type="EC" id="2.7.11.1"/>
    </reaction>
</comment>
<proteinExistence type="predicted"/>
<comment type="catalytic activity">
    <reaction evidence="7">
        <text>L-threonyl-[protein] + ATP = O-phospho-L-threonyl-[protein] + ADP + H(+)</text>
        <dbReference type="Rhea" id="RHEA:46608"/>
        <dbReference type="Rhea" id="RHEA-COMP:11060"/>
        <dbReference type="Rhea" id="RHEA-COMP:11605"/>
        <dbReference type="ChEBI" id="CHEBI:15378"/>
        <dbReference type="ChEBI" id="CHEBI:30013"/>
        <dbReference type="ChEBI" id="CHEBI:30616"/>
        <dbReference type="ChEBI" id="CHEBI:61977"/>
        <dbReference type="ChEBI" id="CHEBI:456216"/>
        <dbReference type="EC" id="2.7.11.1"/>
    </reaction>
</comment>
<evidence type="ECO:0000256" key="7">
    <source>
        <dbReference type="ARBA" id="ARBA00047899"/>
    </source>
</evidence>
<evidence type="ECO:0000259" key="10">
    <source>
        <dbReference type="PROSITE" id="PS50011"/>
    </source>
</evidence>
<dbReference type="GO" id="GO:0035556">
    <property type="term" value="P:intracellular signal transduction"/>
    <property type="evidence" value="ECO:0007669"/>
    <property type="project" value="TreeGrafter"/>
</dbReference>
<dbReference type="PANTHER" id="PTHR24419">
    <property type="entry name" value="INTERLEUKIN-1 RECEPTOR-ASSOCIATED KINASE"/>
    <property type="match status" value="1"/>
</dbReference>
<dbReference type="EC" id="2.7.11.1" evidence="1"/>
<dbReference type="AlphaFoldDB" id="A0AAF0DNT3"/>
<feature type="region of interest" description="Disordered" evidence="9">
    <location>
        <begin position="118"/>
        <end position="153"/>
    </location>
</feature>
<evidence type="ECO:0000313" key="12">
    <source>
        <dbReference type="Proteomes" id="UP001219355"/>
    </source>
</evidence>
<sequence>MITSETCVDFSGPSFMRSPSRVQTRTVRPKRVYGKRKVDSARAVLENDRLKRESMDDGITKPEIDALMESLQEKLADITLEGEAPKTPKAKQFPRIAVEIRRGSAGGGFATMVHASIPRGDAVESREDEKGKPRGLVAPGHERKEDRKRAPKVQSSVTIHNYVKPILEEASSIKTVEDFDIWAKRADDMFQVEKIAEGSYGEVYQLRLRQDISKRALPKSKAVKMKAYDNGVFKILPLRAQSGTGSKKFTSIQEVVAEVQMLKLLDPIPGFARFRDVHVVQGRFPSSYQAAWTRYSQIRDDCYNPDPSKKSSYHDKQLWAILEMDDAGYELERFNCSSIFQIYDIFWGVALALARAEQFAAFEHRDLHLGNICIKSTREDGCLHRPPKPSSENSGIAGTGFGLSGIETTIIDYSLSRADLGMTETSVVQDVAWSNLDKKKLFDAIGRDDDEKVLRDTYRLMRAEVYRDQDCPRKAAWRWKEFSPRTNLIWLSFILTMLLSKGSTNGILPMPRQPLTPRTVNSAVNGSENRKLDAKLKPAEENDLPGLDFQLELLSRLQTVLDVLEDQYEDAEALSCVGDLIAFAIGSQWLDESHFLC</sequence>
<evidence type="ECO:0000256" key="2">
    <source>
        <dbReference type="ARBA" id="ARBA00022527"/>
    </source>
</evidence>
<dbReference type="EMBL" id="CP120631">
    <property type="protein sequence ID" value="WEW61743.1"/>
    <property type="molecule type" value="Genomic_DNA"/>
</dbReference>
<dbReference type="Gene3D" id="3.30.200.20">
    <property type="entry name" value="Phosphorylase Kinase, domain 1"/>
    <property type="match status" value="1"/>
</dbReference>
<dbReference type="InterPro" id="IPR024604">
    <property type="entry name" value="GSG2_C"/>
</dbReference>
<dbReference type="Proteomes" id="UP001219355">
    <property type="component" value="Chromosome 5"/>
</dbReference>
<dbReference type="InterPro" id="IPR011009">
    <property type="entry name" value="Kinase-like_dom_sf"/>
</dbReference>
<reference evidence="11" key="1">
    <citation type="submission" date="2023-03" db="EMBL/GenBank/DDBJ databases">
        <title>Emydomyces testavorans Genome Sequence.</title>
        <authorList>
            <person name="Hoyer L."/>
        </authorList>
    </citation>
    <scope>NUCLEOTIDE SEQUENCE</scope>
    <source>
        <strain evidence="11">16-2883</strain>
    </source>
</reference>
<dbReference type="GO" id="GO:0005524">
    <property type="term" value="F:ATP binding"/>
    <property type="evidence" value="ECO:0007669"/>
    <property type="project" value="UniProtKB-KW"/>
</dbReference>
<dbReference type="PANTHER" id="PTHR24419:SF18">
    <property type="entry name" value="SERINE_THREONINE-PROTEIN KINASE HASPIN"/>
    <property type="match status" value="1"/>
</dbReference>
<keyword evidence="3 11" id="KW-0808">Transferase</keyword>
<dbReference type="GO" id="GO:0000278">
    <property type="term" value="P:mitotic cell cycle"/>
    <property type="evidence" value="ECO:0007669"/>
    <property type="project" value="TreeGrafter"/>
</dbReference>
<evidence type="ECO:0000256" key="5">
    <source>
        <dbReference type="ARBA" id="ARBA00022777"/>
    </source>
</evidence>
<evidence type="ECO:0000256" key="1">
    <source>
        <dbReference type="ARBA" id="ARBA00012513"/>
    </source>
</evidence>
<evidence type="ECO:0000256" key="6">
    <source>
        <dbReference type="ARBA" id="ARBA00022840"/>
    </source>
</evidence>
<accession>A0AAF0DNT3</accession>
<keyword evidence="2" id="KW-0723">Serine/threonine-protein kinase</keyword>
<keyword evidence="12" id="KW-1185">Reference proteome</keyword>
<dbReference type="SMART" id="SM01331">
    <property type="entry name" value="DUF3635"/>
    <property type="match status" value="1"/>
</dbReference>
<dbReference type="Pfam" id="PF12330">
    <property type="entry name" value="Haspin_kinase"/>
    <property type="match status" value="1"/>
</dbReference>
<dbReference type="Gene3D" id="1.10.510.10">
    <property type="entry name" value="Transferase(Phosphotransferase) domain 1"/>
    <property type="match status" value="1"/>
</dbReference>
<feature type="compositionally biased region" description="Basic and acidic residues" evidence="9">
    <location>
        <begin position="121"/>
        <end position="132"/>
    </location>
</feature>
<evidence type="ECO:0000256" key="4">
    <source>
        <dbReference type="ARBA" id="ARBA00022741"/>
    </source>
</evidence>
<evidence type="ECO:0000256" key="3">
    <source>
        <dbReference type="ARBA" id="ARBA00022679"/>
    </source>
</evidence>
<protein>
    <recommendedName>
        <fullName evidence="1">non-specific serine/threonine protein kinase</fullName>
        <ecNumber evidence="1">2.7.11.1</ecNumber>
    </recommendedName>
</protein>
<evidence type="ECO:0000313" key="11">
    <source>
        <dbReference type="EMBL" id="WEW61743.1"/>
    </source>
</evidence>
<gene>
    <name evidence="11" type="ORF">PRK78_007237</name>
</gene>
<keyword evidence="4" id="KW-0547">Nucleotide-binding</keyword>
<feature type="domain" description="Protein kinase" evidence="10">
    <location>
        <begin position="189"/>
        <end position="590"/>
    </location>
</feature>
<dbReference type="GO" id="GO:0005634">
    <property type="term" value="C:nucleus"/>
    <property type="evidence" value="ECO:0007669"/>
    <property type="project" value="TreeGrafter"/>
</dbReference>
<dbReference type="GO" id="GO:0072354">
    <property type="term" value="F:histone H3T3 kinase activity"/>
    <property type="evidence" value="ECO:0007669"/>
    <property type="project" value="TreeGrafter"/>
</dbReference>
<evidence type="ECO:0000256" key="9">
    <source>
        <dbReference type="SAM" id="MobiDB-lite"/>
    </source>
</evidence>
<keyword evidence="6" id="KW-0067">ATP-binding</keyword>
<dbReference type="SUPFAM" id="SSF56112">
    <property type="entry name" value="Protein kinase-like (PK-like)"/>
    <property type="match status" value="1"/>
</dbReference>
<name>A0AAF0DNT3_9EURO</name>
<evidence type="ECO:0000256" key="8">
    <source>
        <dbReference type="ARBA" id="ARBA00048679"/>
    </source>
</evidence>
<dbReference type="GO" id="GO:0005737">
    <property type="term" value="C:cytoplasm"/>
    <property type="evidence" value="ECO:0007669"/>
    <property type="project" value="TreeGrafter"/>
</dbReference>
<keyword evidence="5 11" id="KW-0418">Kinase</keyword>
<organism evidence="11 12">
    <name type="scientific">Emydomyces testavorans</name>
    <dbReference type="NCBI Taxonomy" id="2070801"/>
    <lineage>
        <taxon>Eukaryota</taxon>
        <taxon>Fungi</taxon>
        <taxon>Dikarya</taxon>
        <taxon>Ascomycota</taxon>
        <taxon>Pezizomycotina</taxon>
        <taxon>Eurotiomycetes</taxon>
        <taxon>Eurotiomycetidae</taxon>
        <taxon>Onygenales</taxon>
        <taxon>Nannizziopsiaceae</taxon>
        <taxon>Emydomyces</taxon>
    </lineage>
</organism>